<feature type="compositionally biased region" description="Polar residues" evidence="10">
    <location>
        <begin position="85"/>
        <end position="94"/>
    </location>
</feature>
<evidence type="ECO:0000256" key="4">
    <source>
        <dbReference type="ARBA" id="ARBA00023054"/>
    </source>
</evidence>
<dbReference type="PROSITE" id="PS50118">
    <property type="entry name" value="HMG_BOX_2"/>
    <property type="match status" value="1"/>
</dbReference>
<keyword evidence="5 8" id="KW-0238">DNA-binding</keyword>
<keyword evidence="3" id="KW-0805">Transcription regulation</keyword>
<comment type="subcellular location">
    <subcellularLocation>
        <location evidence="1">Nucleus</location>
    </subcellularLocation>
</comment>
<dbReference type="PANTHER" id="PTHR45789:SF3">
    <property type="entry name" value="TRANSCRIPTION FACTOR SOX-5"/>
    <property type="match status" value="1"/>
</dbReference>
<dbReference type="Proteomes" id="UP001652580">
    <property type="component" value="Chromosome 11"/>
</dbReference>
<evidence type="ECO:0000256" key="7">
    <source>
        <dbReference type="ARBA" id="ARBA00023242"/>
    </source>
</evidence>
<evidence type="ECO:0000256" key="6">
    <source>
        <dbReference type="ARBA" id="ARBA00023163"/>
    </source>
</evidence>
<evidence type="ECO:0000256" key="2">
    <source>
        <dbReference type="ARBA" id="ARBA00022782"/>
    </source>
</evidence>
<evidence type="ECO:0000256" key="3">
    <source>
        <dbReference type="ARBA" id="ARBA00023015"/>
    </source>
</evidence>
<feature type="region of interest" description="Disordered" evidence="10">
    <location>
        <begin position="1"/>
        <end position="105"/>
    </location>
</feature>
<feature type="coiled-coil region" evidence="9">
    <location>
        <begin position="369"/>
        <end position="430"/>
    </location>
</feature>
<feature type="domain" description="HMG box" evidence="11">
    <location>
        <begin position="472"/>
        <end position="540"/>
    </location>
</feature>
<dbReference type="CDD" id="cd22042">
    <property type="entry name" value="HMG-box_EGL13-like"/>
    <property type="match status" value="1"/>
</dbReference>
<keyword evidence="7 8" id="KW-0539">Nucleus</keyword>
<feature type="compositionally biased region" description="Polar residues" evidence="10">
    <location>
        <begin position="67"/>
        <end position="76"/>
    </location>
</feature>
<name>A0ABM3UG97_BALAC</name>
<sequence length="679" mass="75201">MLTDPDLPQEFERMSSKRPASPYGEADGEVAMVTSRQKVEEEESDGLPAFHLPLHEVDGNKVMSSFAPHNSSTSPQKAEEGGRQSGESLSSTALGTPERRKGSLADVVDTLKQRKMEELIKNEPEETPSIEKLLSKDWKDKLLAMGSGNFGEIKGTPESLAEKERQLMGMINQLTSLREQLLAAHDEQKKLAASQIEKQRQQMELAKQQQEQIARQQQQLLQQQHKINLLQQQIQVQGQLPPLMIPVFPPDQRTLAAAAQQGFLLPPGFSYKAGCSDPYPVQLIPTTMAAAAAATPGLGPLQLQDEVAQPLNLSAKPKTSDGKSPTSPTSPHMPALRINSGAGPLKASVPASLASPSARVSTIGYLNDHDAVTKAIQEARQMKEQLRREQQVLDGKVAVVNSLGLNNCRAEKEKTTLESLTQQLAVKQNEEGKFSHAMMDFNMSGDSDGSAGVSESRIYRESRGRGSNEPHIKRPMNAFMVWAKDERRKILQAFPDMHNSNISKILGSRWKAMTNLEKQPYYEEQARLSKQHLEKYPDYKYKPRPKRTCLVDGKKLRIGEYKAIMRNRRQEMRQYFNVGQQAQIPIATAGVVYPGAIAMAGMPSPHLPSEHSSVSSSPEPGMPVIQSTYGVKGEEPHIKEEIQAEDINGEIYDEYEEEEDDPDVDYGSDSENHIAGQAN</sequence>
<evidence type="ECO:0000256" key="9">
    <source>
        <dbReference type="SAM" id="Coils"/>
    </source>
</evidence>
<accession>A0ABM3UG97</accession>
<dbReference type="RefSeq" id="XP_057413348.1">
    <property type="nucleotide sequence ID" value="XM_057557365.1"/>
</dbReference>
<feature type="DNA-binding region" description="HMG box" evidence="8">
    <location>
        <begin position="472"/>
        <end position="540"/>
    </location>
</feature>
<gene>
    <name evidence="13" type="primary">SOX5</name>
</gene>
<evidence type="ECO:0000259" key="11">
    <source>
        <dbReference type="PROSITE" id="PS50118"/>
    </source>
</evidence>
<feature type="region of interest" description="Disordered" evidence="10">
    <location>
        <begin position="314"/>
        <end position="349"/>
    </location>
</feature>
<evidence type="ECO:0000256" key="5">
    <source>
        <dbReference type="ARBA" id="ARBA00023125"/>
    </source>
</evidence>
<keyword evidence="6" id="KW-0804">Transcription</keyword>
<reference evidence="13" key="1">
    <citation type="submission" date="2025-08" db="UniProtKB">
        <authorList>
            <consortium name="RefSeq"/>
        </authorList>
    </citation>
    <scope>IDENTIFICATION</scope>
</reference>
<dbReference type="PANTHER" id="PTHR45789">
    <property type="entry name" value="FI18025P1"/>
    <property type="match status" value="1"/>
</dbReference>
<keyword evidence="12" id="KW-1185">Reference proteome</keyword>
<dbReference type="SMART" id="SM00398">
    <property type="entry name" value="HMG"/>
    <property type="match status" value="1"/>
</dbReference>
<keyword evidence="4 9" id="KW-0175">Coiled coil</keyword>
<dbReference type="Gene3D" id="1.10.30.10">
    <property type="entry name" value="High mobility group box domain"/>
    <property type="match status" value="1"/>
</dbReference>
<feature type="coiled-coil region" evidence="9">
    <location>
        <begin position="160"/>
        <end position="233"/>
    </location>
</feature>
<protein>
    <submittedName>
        <fullName evidence="13">Transcription factor SOX-5 isoform X5</fullName>
    </submittedName>
</protein>
<proteinExistence type="predicted"/>
<evidence type="ECO:0000256" key="8">
    <source>
        <dbReference type="PROSITE-ProRule" id="PRU00267"/>
    </source>
</evidence>
<dbReference type="InterPro" id="IPR051356">
    <property type="entry name" value="SOX/SOX-like_TF"/>
</dbReference>
<evidence type="ECO:0000256" key="1">
    <source>
        <dbReference type="ARBA" id="ARBA00004123"/>
    </source>
</evidence>
<feature type="compositionally biased region" description="Acidic residues" evidence="10">
    <location>
        <begin position="645"/>
        <end position="668"/>
    </location>
</feature>
<dbReference type="InterPro" id="IPR009071">
    <property type="entry name" value="HMG_box_dom"/>
</dbReference>
<feature type="region of interest" description="Disordered" evidence="10">
    <location>
        <begin position="645"/>
        <end position="679"/>
    </location>
</feature>
<dbReference type="GeneID" id="103012196"/>
<organism evidence="12 13">
    <name type="scientific">Balaenoptera acutorostrata</name>
    <name type="common">Common minke whale</name>
    <name type="synonym">Balaena rostrata</name>
    <dbReference type="NCBI Taxonomy" id="9767"/>
    <lineage>
        <taxon>Eukaryota</taxon>
        <taxon>Metazoa</taxon>
        <taxon>Chordata</taxon>
        <taxon>Craniata</taxon>
        <taxon>Vertebrata</taxon>
        <taxon>Euteleostomi</taxon>
        <taxon>Mammalia</taxon>
        <taxon>Eutheria</taxon>
        <taxon>Laurasiatheria</taxon>
        <taxon>Artiodactyla</taxon>
        <taxon>Whippomorpha</taxon>
        <taxon>Cetacea</taxon>
        <taxon>Mysticeti</taxon>
        <taxon>Balaenopteridae</taxon>
        <taxon>Balaenoptera</taxon>
    </lineage>
</organism>
<dbReference type="SUPFAM" id="SSF47095">
    <property type="entry name" value="HMG-box"/>
    <property type="match status" value="1"/>
</dbReference>
<keyword evidence="2" id="KW-0221">Differentiation</keyword>
<dbReference type="Pfam" id="PF00505">
    <property type="entry name" value="HMG_box"/>
    <property type="match status" value="1"/>
</dbReference>
<evidence type="ECO:0000313" key="13">
    <source>
        <dbReference type="RefSeq" id="XP_057413348.1"/>
    </source>
</evidence>
<evidence type="ECO:0000313" key="12">
    <source>
        <dbReference type="Proteomes" id="UP001652580"/>
    </source>
</evidence>
<evidence type="ECO:0000256" key="10">
    <source>
        <dbReference type="SAM" id="MobiDB-lite"/>
    </source>
</evidence>
<dbReference type="InterPro" id="IPR036910">
    <property type="entry name" value="HMG_box_dom_sf"/>
</dbReference>